<evidence type="ECO:0000256" key="8">
    <source>
        <dbReference type="PIRSR" id="PIRSR631098-51"/>
    </source>
</evidence>
<keyword evidence="7 8" id="KW-1015">Disulfide bond</keyword>
<keyword evidence="11" id="KW-1185">Reference proteome</keyword>
<comment type="similarity">
    <text evidence="3">Belongs to the arthropod CHH/MIH/GIH/VIH hormone family.</text>
</comment>
<sequence length="148" mass="17013">MDLARVFYNVLKVGGDAKPHQTPKPKGIPSFLEKVSSTPNWSFMMALFRVLFCLFVVAMAVSEAAHVLSKRSFTQLGCMGDFDRSKFARLDSVCEECYELYREPDIHFQCRENCFKNAYFSKCVDALLLTSEQEELDNSVRQLYGKRK</sequence>
<dbReference type="AlphaFoldDB" id="A0AAV4QK44"/>
<gene>
    <name evidence="10" type="ORF">CDAR_283101</name>
</gene>
<dbReference type="EMBL" id="BPLQ01004654">
    <property type="protein sequence ID" value="GIY09535.1"/>
    <property type="molecule type" value="Genomic_DNA"/>
</dbReference>
<feature type="disulfide bond" evidence="8">
    <location>
        <begin position="78"/>
        <end position="114"/>
    </location>
</feature>
<accession>A0AAV4QK44</accession>
<evidence type="ECO:0000256" key="6">
    <source>
        <dbReference type="ARBA" id="ARBA00022729"/>
    </source>
</evidence>
<dbReference type="PRINTS" id="PR00548">
    <property type="entry name" value="HYPRGLYCEMC1"/>
</dbReference>
<evidence type="ECO:0000313" key="11">
    <source>
        <dbReference type="Proteomes" id="UP001054837"/>
    </source>
</evidence>
<dbReference type="Proteomes" id="UP001054837">
    <property type="component" value="Unassembled WGS sequence"/>
</dbReference>
<dbReference type="InterPro" id="IPR035957">
    <property type="entry name" value="Crust_neurohorm_sf"/>
</dbReference>
<comment type="function">
    <text evidence="1">May increase the toxicity of alpha-latrotoxin and/or other venom components. Is non-toxic to mice and to the cockroach Periplaneta americana.</text>
</comment>
<dbReference type="SUPFAM" id="SSF81778">
    <property type="entry name" value="Crustacean CHH/MIH/GIH neurohormone"/>
    <property type="match status" value="1"/>
</dbReference>
<evidence type="ECO:0000256" key="3">
    <source>
        <dbReference type="ARBA" id="ARBA00005447"/>
    </source>
</evidence>
<dbReference type="GO" id="GO:0007623">
    <property type="term" value="P:circadian rhythm"/>
    <property type="evidence" value="ECO:0007669"/>
    <property type="project" value="TreeGrafter"/>
</dbReference>
<keyword evidence="9" id="KW-0472">Membrane</keyword>
<dbReference type="Gene3D" id="1.10.2010.10">
    <property type="entry name" value="Crustacean CHH/MIH/GIH neurohormone"/>
    <property type="match status" value="1"/>
</dbReference>
<dbReference type="PANTHER" id="PTHR35981:SF2">
    <property type="entry name" value="ION TRANSPORT PEPTIDE, ISOFORM C"/>
    <property type="match status" value="1"/>
</dbReference>
<keyword evidence="9" id="KW-0812">Transmembrane</keyword>
<keyword evidence="5" id="KW-0372">Hormone</keyword>
<feature type="disulfide bond" evidence="8">
    <location>
        <begin position="94"/>
        <end position="110"/>
    </location>
</feature>
<organism evidence="10 11">
    <name type="scientific">Caerostris darwini</name>
    <dbReference type="NCBI Taxonomy" id="1538125"/>
    <lineage>
        <taxon>Eukaryota</taxon>
        <taxon>Metazoa</taxon>
        <taxon>Ecdysozoa</taxon>
        <taxon>Arthropoda</taxon>
        <taxon>Chelicerata</taxon>
        <taxon>Arachnida</taxon>
        <taxon>Araneae</taxon>
        <taxon>Araneomorphae</taxon>
        <taxon>Entelegynae</taxon>
        <taxon>Araneoidea</taxon>
        <taxon>Araneidae</taxon>
        <taxon>Caerostris</taxon>
    </lineage>
</organism>
<dbReference type="PANTHER" id="PTHR35981">
    <property type="entry name" value="ION TRANSPORT PEPTIDE, ISOFORM C"/>
    <property type="match status" value="1"/>
</dbReference>
<evidence type="ECO:0000256" key="9">
    <source>
        <dbReference type="SAM" id="Phobius"/>
    </source>
</evidence>
<evidence type="ECO:0000256" key="4">
    <source>
        <dbReference type="ARBA" id="ARBA00022525"/>
    </source>
</evidence>
<name>A0AAV4QK44_9ARAC</name>
<evidence type="ECO:0000256" key="5">
    <source>
        <dbReference type="ARBA" id="ARBA00022702"/>
    </source>
</evidence>
<dbReference type="GO" id="GO:0005184">
    <property type="term" value="F:neuropeptide hormone activity"/>
    <property type="evidence" value="ECO:0007669"/>
    <property type="project" value="InterPro"/>
</dbReference>
<dbReference type="InterPro" id="IPR031098">
    <property type="entry name" value="Crust_neurohorm"/>
</dbReference>
<feature type="transmembrane region" description="Helical" evidence="9">
    <location>
        <begin position="41"/>
        <end position="61"/>
    </location>
</feature>
<comment type="subcellular location">
    <subcellularLocation>
        <location evidence="2">Secreted</location>
    </subcellularLocation>
</comment>
<comment type="caution">
    <text evidence="10">The sequence shown here is derived from an EMBL/GenBank/DDBJ whole genome shotgun (WGS) entry which is preliminary data.</text>
</comment>
<reference evidence="10 11" key="1">
    <citation type="submission" date="2021-06" db="EMBL/GenBank/DDBJ databases">
        <title>Caerostris darwini draft genome.</title>
        <authorList>
            <person name="Kono N."/>
            <person name="Arakawa K."/>
        </authorList>
    </citation>
    <scope>NUCLEOTIDE SEQUENCE [LARGE SCALE GENOMIC DNA]</scope>
</reference>
<dbReference type="GO" id="GO:0005576">
    <property type="term" value="C:extracellular region"/>
    <property type="evidence" value="ECO:0007669"/>
    <property type="project" value="UniProtKB-SubCell"/>
</dbReference>
<keyword evidence="6" id="KW-0732">Signal</keyword>
<dbReference type="InterPro" id="IPR018251">
    <property type="entry name" value="Crust_neurhormone_CS"/>
</dbReference>
<dbReference type="InterPro" id="IPR001166">
    <property type="entry name" value="Hyperglycemic"/>
</dbReference>
<protein>
    <submittedName>
        <fullName evidence="10">Ion transport peptide-like</fullName>
    </submittedName>
</protein>
<evidence type="ECO:0000313" key="10">
    <source>
        <dbReference type="EMBL" id="GIY09535.1"/>
    </source>
</evidence>
<dbReference type="PROSITE" id="PS01250">
    <property type="entry name" value="CHH_MIH_GIH"/>
    <property type="match status" value="1"/>
</dbReference>
<keyword evidence="4" id="KW-0964">Secreted</keyword>
<evidence type="ECO:0000256" key="7">
    <source>
        <dbReference type="ARBA" id="ARBA00023157"/>
    </source>
</evidence>
<dbReference type="InterPro" id="IPR000346">
    <property type="entry name" value="Hyperglycemic1"/>
</dbReference>
<dbReference type="PRINTS" id="PR00550">
    <property type="entry name" value="HYPRGLYCEMIC"/>
</dbReference>
<evidence type="ECO:0000256" key="1">
    <source>
        <dbReference type="ARBA" id="ARBA00003845"/>
    </source>
</evidence>
<keyword evidence="9" id="KW-1133">Transmembrane helix</keyword>
<evidence type="ECO:0000256" key="2">
    <source>
        <dbReference type="ARBA" id="ARBA00004613"/>
    </source>
</evidence>
<dbReference type="Pfam" id="PF01147">
    <property type="entry name" value="Crust_neurohorm"/>
    <property type="match status" value="1"/>
</dbReference>
<proteinExistence type="inferred from homology"/>
<feature type="disulfide bond" evidence="8">
    <location>
        <begin position="97"/>
        <end position="123"/>
    </location>
</feature>